<name>A0A2G8SKY2_9APHY</name>
<comment type="caution">
    <text evidence="2">The sequence shown here is derived from an EMBL/GenBank/DDBJ whole genome shotgun (WGS) entry which is preliminary data.</text>
</comment>
<sequence length="113" mass="12557">MTCYNKATAFKLRRKVTLEISGHPPAFTSLRRHRAHCPTLQMTTATLRYFPPPDGAVRRLYRLPSRSPSTTLNLTPIPSCALVRQYASASASSPPRQTTAEQAIAHVRRGPEV</sequence>
<protein>
    <submittedName>
        <fullName evidence="2">Uncharacterized protein</fullName>
    </submittedName>
</protein>
<keyword evidence="3" id="KW-1185">Reference proteome</keyword>
<reference evidence="2 3" key="1">
    <citation type="journal article" date="2015" name="Sci. Rep.">
        <title>Chromosome-level genome map provides insights into diverse defense mechanisms in the medicinal fungus Ganoderma sinense.</title>
        <authorList>
            <person name="Zhu Y."/>
            <person name="Xu J."/>
            <person name="Sun C."/>
            <person name="Zhou S."/>
            <person name="Xu H."/>
            <person name="Nelson D.R."/>
            <person name="Qian J."/>
            <person name="Song J."/>
            <person name="Luo H."/>
            <person name="Xiang L."/>
            <person name="Li Y."/>
            <person name="Xu Z."/>
            <person name="Ji A."/>
            <person name="Wang L."/>
            <person name="Lu S."/>
            <person name="Hayward A."/>
            <person name="Sun W."/>
            <person name="Li X."/>
            <person name="Schwartz D.C."/>
            <person name="Wang Y."/>
            <person name="Chen S."/>
        </authorList>
    </citation>
    <scope>NUCLEOTIDE SEQUENCE [LARGE SCALE GENOMIC DNA]</scope>
    <source>
        <strain evidence="2 3">ZZ0214-1</strain>
    </source>
</reference>
<gene>
    <name evidence="2" type="ORF">GSI_03194</name>
</gene>
<evidence type="ECO:0000313" key="2">
    <source>
        <dbReference type="EMBL" id="PIL34419.1"/>
    </source>
</evidence>
<evidence type="ECO:0000256" key="1">
    <source>
        <dbReference type="SAM" id="MobiDB-lite"/>
    </source>
</evidence>
<proteinExistence type="predicted"/>
<accession>A0A2G8SKY2</accession>
<feature type="compositionally biased region" description="Polar residues" evidence="1">
    <location>
        <begin position="88"/>
        <end position="101"/>
    </location>
</feature>
<dbReference type="AlphaFoldDB" id="A0A2G8SKY2"/>
<dbReference type="EMBL" id="AYKW01000005">
    <property type="protein sequence ID" value="PIL34419.1"/>
    <property type="molecule type" value="Genomic_DNA"/>
</dbReference>
<feature type="region of interest" description="Disordered" evidence="1">
    <location>
        <begin position="88"/>
        <end position="113"/>
    </location>
</feature>
<evidence type="ECO:0000313" key="3">
    <source>
        <dbReference type="Proteomes" id="UP000230002"/>
    </source>
</evidence>
<dbReference type="Proteomes" id="UP000230002">
    <property type="component" value="Unassembled WGS sequence"/>
</dbReference>
<organism evidence="2 3">
    <name type="scientific">Ganoderma sinense ZZ0214-1</name>
    <dbReference type="NCBI Taxonomy" id="1077348"/>
    <lineage>
        <taxon>Eukaryota</taxon>
        <taxon>Fungi</taxon>
        <taxon>Dikarya</taxon>
        <taxon>Basidiomycota</taxon>
        <taxon>Agaricomycotina</taxon>
        <taxon>Agaricomycetes</taxon>
        <taxon>Polyporales</taxon>
        <taxon>Polyporaceae</taxon>
        <taxon>Ganoderma</taxon>
    </lineage>
</organism>